<feature type="region of interest" description="Disordered" evidence="3">
    <location>
        <begin position="2644"/>
        <end position="2664"/>
    </location>
</feature>
<feature type="compositionally biased region" description="Basic and acidic residues" evidence="3">
    <location>
        <begin position="2572"/>
        <end position="2591"/>
    </location>
</feature>
<dbReference type="Pfam" id="PF01263">
    <property type="entry name" value="Aldose_epim"/>
    <property type="match status" value="1"/>
</dbReference>
<dbReference type="Pfam" id="PF07727">
    <property type="entry name" value="RVT_2"/>
    <property type="match status" value="1"/>
</dbReference>
<feature type="region of interest" description="Disordered" evidence="3">
    <location>
        <begin position="22"/>
        <end position="48"/>
    </location>
</feature>
<evidence type="ECO:0000313" key="7">
    <source>
        <dbReference type="EMBL" id="CAL4763632.1"/>
    </source>
</evidence>
<dbReference type="OrthoDB" id="439097at2759"/>
<keyword evidence="8" id="KW-1185">Reference proteome</keyword>
<evidence type="ECO:0000256" key="1">
    <source>
        <dbReference type="ARBA" id="ARBA00022679"/>
    </source>
</evidence>
<feature type="compositionally biased region" description="Polar residues" evidence="3">
    <location>
        <begin position="2413"/>
        <end position="2423"/>
    </location>
</feature>
<dbReference type="Gene3D" id="2.70.98.10">
    <property type="match status" value="1"/>
</dbReference>
<evidence type="ECO:0000256" key="3">
    <source>
        <dbReference type="SAM" id="MobiDB-lite"/>
    </source>
</evidence>
<dbReference type="InterPro" id="IPR026591">
    <property type="entry name" value="Sirtuin_cat_small_dom_sf"/>
</dbReference>
<dbReference type="PANTHER" id="PTHR11122">
    <property type="entry name" value="APOSPORY-ASSOCIATED PROTEIN C-RELATED"/>
    <property type="match status" value="1"/>
</dbReference>
<evidence type="ECO:0000313" key="5">
    <source>
        <dbReference type="EMBL" id="CAI3976320.1"/>
    </source>
</evidence>
<proteinExistence type="predicted"/>
<feature type="compositionally biased region" description="Acidic residues" evidence="3">
    <location>
        <begin position="2655"/>
        <end position="2664"/>
    </location>
</feature>
<dbReference type="InterPro" id="IPR008183">
    <property type="entry name" value="Aldose_1/G6P_1-epimerase"/>
</dbReference>
<dbReference type="InterPro" id="IPR014718">
    <property type="entry name" value="GH-type_carb-bd"/>
</dbReference>
<feature type="coiled-coil region" evidence="2">
    <location>
        <begin position="1682"/>
        <end position="1749"/>
    </location>
</feature>
<gene>
    <name evidence="5" type="ORF">C1SCF055_LOCUS4545</name>
</gene>
<feature type="compositionally biased region" description="Low complexity" evidence="3">
    <location>
        <begin position="2509"/>
        <end position="2519"/>
    </location>
</feature>
<feature type="compositionally biased region" description="Low complexity" evidence="3">
    <location>
        <begin position="2475"/>
        <end position="2488"/>
    </location>
</feature>
<organism evidence="5">
    <name type="scientific">Cladocopium goreaui</name>
    <dbReference type="NCBI Taxonomy" id="2562237"/>
    <lineage>
        <taxon>Eukaryota</taxon>
        <taxon>Sar</taxon>
        <taxon>Alveolata</taxon>
        <taxon>Dinophyceae</taxon>
        <taxon>Suessiales</taxon>
        <taxon>Symbiodiniaceae</taxon>
        <taxon>Cladocopium</taxon>
    </lineage>
</organism>
<dbReference type="Gene3D" id="1.10.287.1490">
    <property type="match status" value="1"/>
</dbReference>
<feature type="region of interest" description="Disordered" evidence="3">
    <location>
        <begin position="3432"/>
        <end position="3455"/>
    </location>
</feature>
<dbReference type="GO" id="GO:0015074">
    <property type="term" value="P:DNA integration"/>
    <property type="evidence" value="ECO:0007669"/>
    <property type="project" value="InterPro"/>
</dbReference>
<dbReference type="EMBL" id="CAMXCT010000261">
    <property type="protein sequence ID" value="CAI3976320.1"/>
    <property type="molecule type" value="Genomic_DNA"/>
</dbReference>
<dbReference type="GO" id="GO:0016740">
    <property type="term" value="F:transferase activity"/>
    <property type="evidence" value="ECO:0007669"/>
    <property type="project" value="UniProtKB-KW"/>
</dbReference>
<keyword evidence="1" id="KW-0808">Transferase</keyword>
<feature type="compositionally biased region" description="Basic and acidic residues" evidence="3">
    <location>
        <begin position="23"/>
        <end position="48"/>
    </location>
</feature>
<reference evidence="5" key="1">
    <citation type="submission" date="2022-10" db="EMBL/GenBank/DDBJ databases">
        <authorList>
            <person name="Chen Y."/>
            <person name="Dougan E. K."/>
            <person name="Chan C."/>
            <person name="Rhodes N."/>
            <person name="Thang M."/>
        </authorList>
    </citation>
    <scope>NUCLEOTIDE SEQUENCE</scope>
</reference>
<feature type="compositionally biased region" description="Basic and acidic residues" evidence="3">
    <location>
        <begin position="1653"/>
        <end position="1665"/>
    </location>
</feature>
<dbReference type="PANTHER" id="PTHR11122:SF39">
    <property type="entry name" value="GLUCOSE-6-PHOSPHATE 1-EPIMERASE"/>
    <property type="match status" value="1"/>
</dbReference>
<feature type="coiled-coil region" evidence="2">
    <location>
        <begin position="633"/>
        <end position="674"/>
    </location>
</feature>
<dbReference type="SUPFAM" id="SSF74650">
    <property type="entry name" value="Galactose mutarotase-like"/>
    <property type="match status" value="1"/>
</dbReference>
<name>A0A9P1BNR8_9DINO</name>
<keyword evidence="2" id="KW-0175">Coiled coil</keyword>
<feature type="domain" description="Integrase catalytic" evidence="4">
    <location>
        <begin position="3079"/>
        <end position="3241"/>
    </location>
</feature>
<evidence type="ECO:0000259" key="4">
    <source>
        <dbReference type="PROSITE" id="PS50994"/>
    </source>
</evidence>
<dbReference type="GO" id="GO:0005737">
    <property type="term" value="C:cytoplasm"/>
    <property type="evidence" value="ECO:0007669"/>
    <property type="project" value="TreeGrafter"/>
</dbReference>
<reference evidence="6" key="2">
    <citation type="submission" date="2024-04" db="EMBL/GenBank/DDBJ databases">
        <authorList>
            <person name="Chen Y."/>
            <person name="Shah S."/>
            <person name="Dougan E. K."/>
            <person name="Thang M."/>
            <person name="Chan C."/>
        </authorList>
    </citation>
    <scope>NUCLEOTIDE SEQUENCE [LARGE SCALE GENOMIC DNA]</scope>
</reference>
<feature type="coiled-coil region" evidence="2">
    <location>
        <begin position="4069"/>
        <end position="4217"/>
    </location>
</feature>
<dbReference type="GO" id="GO:0047938">
    <property type="term" value="F:glucose-6-phosphate 1-epimerase activity"/>
    <property type="evidence" value="ECO:0007669"/>
    <property type="project" value="TreeGrafter"/>
</dbReference>
<dbReference type="PROSITE" id="PS50994">
    <property type="entry name" value="INTEGRASE"/>
    <property type="match status" value="1"/>
</dbReference>
<dbReference type="InterPro" id="IPR029035">
    <property type="entry name" value="DHS-like_NAD/FAD-binding_dom"/>
</dbReference>
<feature type="region of interest" description="Disordered" evidence="3">
    <location>
        <begin position="2329"/>
        <end position="2497"/>
    </location>
</feature>
<feature type="compositionally biased region" description="Basic and acidic residues" evidence="3">
    <location>
        <begin position="2380"/>
        <end position="2398"/>
    </location>
</feature>
<dbReference type="Gene3D" id="3.40.50.1220">
    <property type="entry name" value="TPP-binding domain"/>
    <property type="match status" value="1"/>
</dbReference>
<feature type="compositionally biased region" description="Basic and acidic residues" evidence="3">
    <location>
        <begin position="2556"/>
        <end position="2565"/>
    </location>
</feature>
<evidence type="ECO:0000313" key="6">
    <source>
        <dbReference type="EMBL" id="CAL1129695.1"/>
    </source>
</evidence>
<dbReference type="Proteomes" id="UP001152797">
    <property type="component" value="Unassembled WGS sequence"/>
</dbReference>
<dbReference type="EMBL" id="CAMXCT030000261">
    <property type="protein sequence ID" value="CAL4763632.1"/>
    <property type="molecule type" value="Genomic_DNA"/>
</dbReference>
<dbReference type="InterPro" id="IPR011013">
    <property type="entry name" value="Gal_mutarotase_sf_dom"/>
</dbReference>
<evidence type="ECO:0000256" key="2">
    <source>
        <dbReference type="SAM" id="Coils"/>
    </source>
</evidence>
<accession>A0A9P1BNR8</accession>
<dbReference type="InterPro" id="IPR001584">
    <property type="entry name" value="Integrase_cat-core"/>
</dbReference>
<dbReference type="EMBL" id="CAMXCT020000261">
    <property type="protein sequence ID" value="CAL1129695.1"/>
    <property type="molecule type" value="Genomic_DNA"/>
</dbReference>
<dbReference type="Gene3D" id="3.30.1600.10">
    <property type="entry name" value="SIR2/SIRT2 'Small Domain"/>
    <property type="match status" value="1"/>
</dbReference>
<dbReference type="SUPFAM" id="SSF52467">
    <property type="entry name" value="DHS-like NAD/FAD-binding domain"/>
    <property type="match status" value="1"/>
</dbReference>
<comment type="caution">
    <text evidence="5">The sequence shown here is derived from an EMBL/GenBank/DDBJ whole genome shotgun (WGS) entry which is preliminary data.</text>
</comment>
<feature type="region of interest" description="Disordered" evidence="3">
    <location>
        <begin position="2509"/>
        <end position="2598"/>
    </location>
</feature>
<dbReference type="GO" id="GO:0005975">
    <property type="term" value="P:carbohydrate metabolic process"/>
    <property type="evidence" value="ECO:0007669"/>
    <property type="project" value="InterPro"/>
</dbReference>
<dbReference type="GO" id="GO:0030246">
    <property type="term" value="F:carbohydrate binding"/>
    <property type="evidence" value="ECO:0007669"/>
    <property type="project" value="InterPro"/>
</dbReference>
<protein>
    <submittedName>
        <fullName evidence="7">Glucose-6-phosphate 1-epimerase (Putative D-hexose-6-phosphate mutarotase) (Putative apospory-associated protein C)</fullName>
    </submittedName>
</protein>
<dbReference type="Gene3D" id="3.30.420.10">
    <property type="entry name" value="Ribonuclease H-like superfamily/Ribonuclease H"/>
    <property type="match status" value="1"/>
</dbReference>
<dbReference type="InterPro" id="IPR013103">
    <property type="entry name" value="RVT_2"/>
</dbReference>
<feature type="compositionally biased region" description="Basic and acidic residues" evidence="3">
    <location>
        <begin position="2428"/>
        <end position="2442"/>
    </location>
</feature>
<dbReference type="GO" id="GO:0003676">
    <property type="term" value="F:nucleic acid binding"/>
    <property type="evidence" value="ECO:0007669"/>
    <property type="project" value="InterPro"/>
</dbReference>
<evidence type="ECO:0000313" key="8">
    <source>
        <dbReference type="Proteomes" id="UP001152797"/>
    </source>
</evidence>
<feature type="region of interest" description="Disordered" evidence="3">
    <location>
        <begin position="1634"/>
        <end position="1665"/>
    </location>
</feature>
<sequence length="4254" mass="478670">MGTFLMLGGIFVRGSAEAAGRPINKELAESKEEPTQEPNAPKRELPEDKDVSAYLQADCGQYKNIGSINSCTQCAMFEEAQIWPRDILERFLVTGERPRWTSDPGEGSLALAGPMSRIEVEEALRTAALWLSRADALLVLADGMEEKGPAWPRMKQTGKTFEQMCTCASFMKEPQLAWECWLRHCQNYRESTPHACYSSPVFQHTALGAFVLSSSWDGHWAMAGWASHLLELNGSALELRCECGASWASEELWESCNYLPTCPRCSAPALPAVKLFDEEGPLDTDLYKEQDLRFQSFLKSCSQIGAELLIIELAASPCSELRRRAEDLLGHPPTNCRTRLLRIQRRFPALPRRFSGRAMAVPLPCPEALKRMEALLPIIDMGSFLFQDSAGGVEVVAPRDAPLSFAFRKACGGTLPSENATVFKAGSVLREFRVQDLSPSDVVPPELFFKDRVFLQTKRQRTTGDDFPPVVRIWLTGTIFPARNERLEKRLLSSCDATGFFARVLVNGSMQKDPENQLDRTYLVVSLHLWRRIARQSRWRRASIAAASKDLWGPRSLCQRCWRSWTRLVLRGEAEDVNSLQVESLEEQQLQLLQARVLQQRLHLLGFMSKKEDQLQLQQALILWSRVCACARRQRWQQAMEDRQKEADRALRKAQQEQKELQHQQERREQLFLQQSLELQDLEKLMEHRRQKQLLQSHAVREGVFRSLAMTNEKIQLLFAWSHWCSIMRKGLSDMTEHLAMKFLLLQILSTWAAVATSAVRQRNFQEHSQTLLGHLEKTFDLVIQRALQREDAQCLQSAFGCWLRYVQHSQALQGDIAEIVGAPATTGASPMEMEGGRQPRPHSRYCLGTFHSSGSNVGDLLIAAASVVEERSLWFWEPVLSAILLFWQTVAQQAALQHQLEMQNLRSREDEYQQSLQRFRHLQDLEAKRIVAGQHARSAVNRLIWDAHFYLLEAVICAWKLQAESRQGGFPLATPASTAGWNFGEDLSGSTPSPTRRSPSVLSADATKQSWAFEADCAAPDRTSALKVIQEVQLRVLPCHGFAISGDESQIAMRITQMQGFLQSGRIDPRVSPALEHSVHLSGYARLLSKAMAPKAKSSASSQRSLVLAQPTASADDYWKHSHRPPKALWIASTWNKFSPQEMKWDGSKFYHNFQVGSNGWESFQLLVDGRWEQCVYPSIPDGCPFVKYELRGPNNKGHGKNWTVGRHSQDQIKVGDKVRVTVSVNSQGLPKEVGWREVLATAPSAAPAVARPQALKVSQPDIAMGTFHTSLRGALAVGSAVAVASLQAPKMSKARRPRAVRMVRHASTKLDDSGAWSFVQLTNGDSEATVYLRGANVTSFKVGGVEWIGLRADCKLDGSKANISGGLPICFPQFGPGEVIPQHGFARNMDWTFVETESSDGKCVLELVDSEETKKVWPFEFRCTYTVELKDGELVTSMKVENLSDAECSFTTGIHSYYDVSDIDNLDIVGKLKGCTYEDRTKDPPSPVEYDKDEIKIAEFRDEIYKKVWPSTVTLKDSKKGELDIISDGGWRDLVVWSPYGDDKMGYKSFVCVESVECDPISLAAGASWEATVNVVPRRHFEELRCGQKRLQPWEKQHCGQWTVSGRSVVNQIGESVASPNLSTAGFKLSSFKGTDSRSKGAESDCGSEQCRPDWLPESKDPSALKALESDCDTLELRWKQVQKHQRDEEQQLIQRLRAETEIQLQELGRLREVIKDSKQKPPAPSLEPLEKEAIELRREIDELLWRKRSEQVTLLIAWVSRVEMDGKNLIRLGGLANNGKVTYLFGLTRLKADKQALVLYNGLSGKAWRDAEDLDVGQLDHPQGVERFVAWVTQRYLDKEVVKAGKYMSEFFKHFKRSQNQDIQDFNSEFDRHLSKLREVGCQLPGTCSSWWYVDKLRLDNTTELSLLSSVNNQYDLLKLQEAAVVQDRMNRRLWETSHKTEGKGNLPRRNQQALCTELDEAQEDEVDIDDSEPYDEEDFNAEEDLETHEAYVAFQNAKAKYNDALKARGTVTGKSREEALQRAKLRSYCSACGKKGHWHKDPECPKNKGKVTSPPHTTHVVFFSDIEDLVTIVDCACSRTLAGTAWARRYVEKLKEEKIPYIVIEQEENFNRPALAALGMNYKMENNVADFTKLDLEEISLGFTATGHPRVNAVDFGSSAPDWPEKVDWSVTEVYVPDLASSAVGAYMVSAASGGGTSLFYPKVHGHILELLCNDVLSPEVFLNWWREQSFARDFWIETDTALLRIHVTPRRTCFDPARWNTGDIALKNLLLETLDEVRDTTCIPCHGTGHTLQLQHLWQHEHAPRAEFLWVGRSRFRRRRTTEQAHLASIRDTLDVPASDPDAMEDEATRAGGGTREDGPDGQRGMDSPGTPLSSDRDDGQGGRRKSQDEGYHTHVPGGSDGEVPSRGLSTASQTNEGTADEDASREHTSRREREGVLRFLQGVQVPRGERVLPGVGNAGSGGQPATLTGSGAAGSMGPSSQADNQSRWSRLGQWGSRAFSYLASASRSASEGESQGEERDPEAPEDFEDPTNPRRDQQFLDGFRTGADLGRGDRGHGESSSDDEGCERGRGQEDAEEEDRRDRVQHSKTRVKKRAYWQKLKELQEMKQKMKTGAHTGYVTENVNVPKNDINTEEIFDPEEPFDSQNADASEDDDVSDPIDLDEYETDLETGYPKVKLYYPDDFDEVKNLPPRKMRRSRRKRVKGLVHRALACLATTLVAFSTPVVAELEEAILEPAKDLCKAILGPNTFQGKPEDFALLELFAGSAKLTTEFAHQGHNVLEPRDILLGHDLFDQYQQESVFNDINYRKPKLLWVALPCTKWSQWQRLNYAQRRQQLRRERQKQRRLIHFAVECAWNQIANGGEVMFEHPRFSEMWDDHSMSSLMENNFMVYSDIDMCRYDLRAVTDGGRLRKPTRIVASDSKLLTALDRSCHGGHHHTPTEGRNTKAAGIYTSAFCRAVVQGFDHQRRSIWASKTDASNKTWNALVAEGGAPPEADDYVEHKMTGIELPGHVPIPLARALRRIHQNLGHPSNHDLARHLKLSGANEAAVKAAQSIRCSSCARLSNPATRRPAKLVRPLEFNQEVAVDTLNLYLDGHEKVEILSVLDLATGYHVVKRLNGRLSVDLLRTFTDCWLGWAGPPLRLSCDLERGFLKEFTDGVEMGGTHVKYIAGQAHWQAGAIERQGEWFRAMWDRTVKHSLPSMEEVDYTLAMVAAAKNNLRRKHGYSPAQWLFGSQPRTGDAFLDEEDSLYQREELRSPDELWRRKQTIRQAARQSFIQTQADDALKRAVLGRPRTNNEIFEQGDYVYIFRVDKTTGGKARHRQNAGEWIGPGVVVGKEGASYWVSRGGRCILCAAEHLRPAESEELGTAFQTKAVKDDLMRLAHRLEDSEDEDIFADATAPMHAKRIVNYDTVPERRVRTKGTVRMHKRPVPPGGAQQGDRERPLPPVPDDDFEALVDKEIEDAGTIAPARQALVAERRTPRSVIKQVDKEIRWDDIPEKERHLYVEAEAKQWEEHIKYEAVRVHPPEDAELLRAKVHPSRILNARFAYRDKHAAKRREDPTVGPKAKARLCVGGHRDPDLRHGMINTEAPTASRCSLITLLFLAAQFGWQLAAGDVEAAFLNGVEFKRGLYFEVPKRGLPGVPAGSLVEIVKGVFGLSNSPRLWWDKLAKELCNMKIVVDGVELRLSHHEFDPCFLPLRDPHGGLRGALITHVDDLLVAAPHAEMEQLQQALSSIFPISEWEAGTFDYTGATIKQTKEVIELHQTSYVNSRLETVEIPKGVDPDDLADQVTLQDNMSTVGALSWLSSQTRPDLQAGVSLAQRRQKAPTYEDVRATNRLVKMAQSAKEEPLRFVKIAENLADLVLMVYHDAAWANAPFDPEVDDLADVAAAHGQGVYSQLGHLLVMTSKAAIDGKQCPTAVVGWRSHACPRVCRSTFAAETMAGLEGWEEALTFRSFIAGALHADPARAQEDCARRLFPIVSLTDCKSLYDNVHRVGGPKAPSEKRLVVDLTALRAMVNAEANYWGHLIPGGKTLRWLPTGDQWADVLTKVIHDVRSWWRNLRAKAEQQSQTLRAEIRALEDRLQQTMSQKSVMEEVLEGLKNSHSATANSSRELRELQRDQEFLEKECIRTERRIIILDEKIESLSKEAEDLRQRAAVVMSALPDAPADHEVSYLHMQRQRQVQELRREQSQLQREQEAAEQELEAAKVGINGKHPGFAGEPKGTQNKVIHQVDRGGSFLNRRILTA</sequence>
<dbReference type="InterPro" id="IPR036397">
    <property type="entry name" value="RNaseH_sf"/>
</dbReference>